<dbReference type="HOGENOM" id="CLU_2223108_0_0_1"/>
<dbReference type="AlphaFoldDB" id="H1VZ32"/>
<dbReference type="EMBL" id="CACQ02007795">
    <property type="protein sequence ID" value="CCF45494.1"/>
    <property type="molecule type" value="Genomic_DNA"/>
</dbReference>
<evidence type="ECO:0000313" key="1">
    <source>
        <dbReference type="EMBL" id="CCF45494.1"/>
    </source>
</evidence>
<sequence>MLENHELRRDGGVPFGPGFSLEALLPSGGRDTGIGFVPSVVAFPGTVAPLALPFALPFALPLPLPLPTGRPVVGEAGGADDSLGAEVEDRRVGIAFGGLSVLRILN</sequence>
<evidence type="ECO:0000313" key="2">
    <source>
        <dbReference type="Proteomes" id="UP000007174"/>
    </source>
</evidence>
<proteinExistence type="predicted"/>
<reference evidence="2" key="1">
    <citation type="journal article" date="2012" name="Nat. Genet.">
        <title>Lifestyle transitions in plant pathogenic Colletotrichum fungi deciphered by genome and transcriptome analyses.</title>
        <authorList>
            <person name="O'Connell R.J."/>
            <person name="Thon M.R."/>
            <person name="Hacquard S."/>
            <person name="Amyotte S.G."/>
            <person name="Kleemann J."/>
            <person name="Torres M.F."/>
            <person name="Damm U."/>
            <person name="Buiate E.A."/>
            <person name="Epstein L."/>
            <person name="Alkan N."/>
            <person name="Altmueller J."/>
            <person name="Alvarado-Balderrama L."/>
            <person name="Bauser C.A."/>
            <person name="Becker C."/>
            <person name="Birren B.W."/>
            <person name="Chen Z."/>
            <person name="Choi J."/>
            <person name="Crouch J.A."/>
            <person name="Duvick J.P."/>
            <person name="Farman M.A."/>
            <person name="Gan P."/>
            <person name="Heiman D."/>
            <person name="Henrissat B."/>
            <person name="Howard R.J."/>
            <person name="Kabbage M."/>
            <person name="Koch C."/>
            <person name="Kracher B."/>
            <person name="Kubo Y."/>
            <person name="Law A.D."/>
            <person name="Lebrun M.-H."/>
            <person name="Lee Y.-H."/>
            <person name="Miyara I."/>
            <person name="Moore N."/>
            <person name="Neumann U."/>
            <person name="Nordstroem K."/>
            <person name="Panaccione D.G."/>
            <person name="Panstruga R."/>
            <person name="Place M."/>
            <person name="Proctor R.H."/>
            <person name="Prusky D."/>
            <person name="Rech G."/>
            <person name="Reinhardt R."/>
            <person name="Rollins J.A."/>
            <person name="Rounsley S."/>
            <person name="Schardl C.L."/>
            <person name="Schwartz D.C."/>
            <person name="Shenoy N."/>
            <person name="Shirasu K."/>
            <person name="Sikhakolli U.R."/>
            <person name="Stueber K."/>
            <person name="Sukno S.A."/>
            <person name="Sweigard J.A."/>
            <person name="Takano Y."/>
            <person name="Takahara H."/>
            <person name="Trail F."/>
            <person name="van der Does H.C."/>
            <person name="Voll L.M."/>
            <person name="Will I."/>
            <person name="Young S."/>
            <person name="Zeng Q."/>
            <person name="Zhang J."/>
            <person name="Zhou S."/>
            <person name="Dickman M.B."/>
            <person name="Schulze-Lefert P."/>
            <person name="Ver Loren van Themaat E."/>
            <person name="Ma L.-J."/>
            <person name="Vaillancourt L.J."/>
        </authorList>
    </citation>
    <scope>NUCLEOTIDE SEQUENCE [LARGE SCALE GENOMIC DNA]</scope>
    <source>
        <strain evidence="2">IMI 349063</strain>
    </source>
</reference>
<protein>
    <submittedName>
        <fullName evidence="1">Uncharacterized protein</fullName>
    </submittedName>
</protein>
<accession>H1VZ32</accession>
<dbReference type="Proteomes" id="UP000007174">
    <property type="component" value="Unassembled WGS sequence"/>
</dbReference>
<gene>
    <name evidence="1" type="ORF">CH063_14553</name>
</gene>
<organism evidence="1 2">
    <name type="scientific">Colletotrichum higginsianum (strain IMI 349063)</name>
    <name type="common">Crucifer anthracnose fungus</name>
    <dbReference type="NCBI Taxonomy" id="759273"/>
    <lineage>
        <taxon>Eukaryota</taxon>
        <taxon>Fungi</taxon>
        <taxon>Dikarya</taxon>
        <taxon>Ascomycota</taxon>
        <taxon>Pezizomycotina</taxon>
        <taxon>Sordariomycetes</taxon>
        <taxon>Hypocreomycetidae</taxon>
        <taxon>Glomerellales</taxon>
        <taxon>Glomerellaceae</taxon>
        <taxon>Colletotrichum</taxon>
        <taxon>Colletotrichum destructivum species complex</taxon>
    </lineage>
</organism>
<name>H1VZ32_COLHI</name>